<evidence type="ECO:0000313" key="2">
    <source>
        <dbReference type="EMBL" id="MXQ74430.1"/>
    </source>
</evidence>
<feature type="transmembrane region" description="Helical" evidence="1">
    <location>
        <begin position="12"/>
        <end position="34"/>
    </location>
</feature>
<evidence type="ECO:0000256" key="1">
    <source>
        <dbReference type="SAM" id="Phobius"/>
    </source>
</evidence>
<reference evidence="2 3" key="1">
    <citation type="submission" date="2019-12" db="EMBL/GenBank/DDBJ databases">
        <authorList>
            <person name="Yang R."/>
        </authorList>
    </citation>
    <scope>NUCLEOTIDE SEQUENCE [LARGE SCALE GENOMIC DNA]</scope>
    <source>
        <strain evidence="2 3">DONG20-135</strain>
    </source>
</reference>
<keyword evidence="1" id="KW-1133">Transmembrane helix</keyword>
<protein>
    <submittedName>
        <fullName evidence="2">Prepilin-type N-terminal cleavage/methylation domain-containing protein</fullName>
    </submittedName>
</protein>
<keyword evidence="1" id="KW-0472">Membrane</keyword>
<gene>
    <name evidence="2" type="ORF">GSF08_10885</name>
</gene>
<organism evidence="2 3">
    <name type="scientific">Copranaerobaculum intestinale</name>
    <dbReference type="NCBI Taxonomy" id="2692629"/>
    <lineage>
        <taxon>Bacteria</taxon>
        <taxon>Bacillati</taxon>
        <taxon>Bacillota</taxon>
        <taxon>Erysipelotrichia</taxon>
        <taxon>Erysipelotrichales</taxon>
        <taxon>Erysipelotrichaceae</taxon>
        <taxon>Copranaerobaculum</taxon>
    </lineage>
</organism>
<dbReference type="EMBL" id="WUUQ01000007">
    <property type="protein sequence ID" value="MXQ74430.1"/>
    <property type="molecule type" value="Genomic_DNA"/>
</dbReference>
<name>A0A6N8U995_9FIRM</name>
<dbReference type="RefSeq" id="WP_160625816.1">
    <property type="nucleotide sequence ID" value="NZ_WUUQ01000007.1"/>
</dbReference>
<evidence type="ECO:0000313" key="3">
    <source>
        <dbReference type="Proteomes" id="UP000434036"/>
    </source>
</evidence>
<keyword evidence="1" id="KW-0812">Transmembrane</keyword>
<dbReference type="NCBIfam" id="TIGR02532">
    <property type="entry name" value="IV_pilin_GFxxxE"/>
    <property type="match status" value="1"/>
</dbReference>
<dbReference type="Pfam" id="PF07963">
    <property type="entry name" value="N_methyl"/>
    <property type="match status" value="1"/>
</dbReference>
<sequence length="333" mass="38493">MKYLRNHKGMTLIEIIITLFIASIILVMSSSILLSSMGFFDQHAISDYDKSTLDSAFSQVSDQLEYASVITISATPLSDKSYENWSYYRIKNGRLYYRATADSDERDLYTDAFYHKRQMMMQVQMKDKDKLYLYMGLKEDDRIVYDRQNTLSLSVVTVRIENNESEGITAPDKKVHTDVYVYFQRQHEEESGNIPEDGVPGTVADEKYCLENNQDAYKGDFKIPADYDKGDFVTYNGVLYRAQKNINANNPAFTPDVMNTGWKRIDENWNQSSEYQKGDIIIFGADVHGNHVYYQSLTNHNVAWQPDMTIGHSWVKLDPSEVPKEHACRVTWD</sequence>
<dbReference type="AlphaFoldDB" id="A0A6N8U995"/>
<keyword evidence="3" id="KW-1185">Reference proteome</keyword>
<dbReference type="InterPro" id="IPR012902">
    <property type="entry name" value="N_methyl_site"/>
</dbReference>
<dbReference type="PROSITE" id="PS00409">
    <property type="entry name" value="PROKAR_NTER_METHYL"/>
    <property type="match status" value="1"/>
</dbReference>
<reference evidence="2 3" key="2">
    <citation type="submission" date="2020-01" db="EMBL/GenBank/DDBJ databases">
        <title>Clostridiaceae sp. nov. isolated from the gut of human by culturomics.</title>
        <authorList>
            <person name="Chang Y."/>
        </authorList>
    </citation>
    <scope>NUCLEOTIDE SEQUENCE [LARGE SCALE GENOMIC DNA]</scope>
    <source>
        <strain evidence="2 3">DONG20-135</strain>
    </source>
</reference>
<dbReference type="Gene3D" id="2.10.10.90">
    <property type="match status" value="1"/>
</dbReference>
<accession>A0A6N8U995</accession>
<proteinExistence type="predicted"/>
<comment type="caution">
    <text evidence="2">The sequence shown here is derived from an EMBL/GenBank/DDBJ whole genome shotgun (WGS) entry which is preliminary data.</text>
</comment>
<dbReference type="Proteomes" id="UP000434036">
    <property type="component" value="Unassembled WGS sequence"/>
</dbReference>